<keyword evidence="2" id="KW-1185">Reference proteome</keyword>
<protein>
    <recommendedName>
        <fullName evidence="3">Methyl-accepting chemotaxis protein</fullName>
    </recommendedName>
</protein>
<dbReference type="EMBL" id="CP136513">
    <property type="protein sequence ID" value="WOD18951.1"/>
    <property type="molecule type" value="Genomic_DNA"/>
</dbReference>
<name>A0ABZ0EQS9_9BURK</name>
<evidence type="ECO:0000313" key="2">
    <source>
        <dbReference type="Proteomes" id="UP001302652"/>
    </source>
</evidence>
<proteinExistence type="predicted"/>
<gene>
    <name evidence="1" type="ORF">RW095_40470</name>
</gene>
<sequence length="439" mass="47491">MIAQFGVGLLATGLALVFRLILTARVESLNAKDLSQTIDEYVQRIDHIVVKVEASAANFEALSQSPQERTRAVVEATYEECTASLRSAATVFLESIAGISEQTSQSVTRFGQVVESVPVASHVEHFDSSIMQLNTDLKNFAAEVSKFGRLTTDEALRTTKQALDASSKWHVESLNEMSNASQQSIRTALATLENLDMSVDTSNVKSDLQALSRNIGSFSKKFSELDDKLASAHTRHSVEALEPIVEKFAEHLVRATGEIEIQALAQFNDATSRLTKEVVNGVEAASDRAQAETTQQIDALTGHIHRLSVALERADQQPAMERNGQRIDALAGNVDRLIVSLAKADQQGATERSAQAVDALAGNVDRLLTTLQNGLQSGNEQNAQRIDALAVNVDRLIGVLERSATRNERHSARMPPAFVSAQGGAIQIETTPASRVNPA</sequence>
<dbReference type="RefSeq" id="WP_317021151.1">
    <property type="nucleotide sequence ID" value="NZ_CP136513.1"/>
</dbReference>
<accession>A0ABZ0EQS9</accession>
<organism evidence="1 2">
    <name type="scientific">Paraburkholderia kirstenboschensis</name>
    <dbReference type="NCBI Taxonomy" id="1245436"/>
    <lineage>
        <taxon>Bacteria</taxon>
        <taxon>Pseudomonadati</taxon>
        <taxon>Pseudomonadota</taxon>
        <taxon>Betaproteobacteria</taxon>
        <taxon>Burkholderiales</taxon>
        <taxon>Burkholderiaceae</taxon>
        <taxon>Paraburkholderia</taxon>
    </lineage>
</organism>
<reference evidence="1 2" key="1">
    <citation type="submission" date="2023-10" db="EMBL/GenBank/DDBJ databases">
        <title>Surface-active antibiotics is a multifunctional adaptation for post-fire microbes.</title>
        <authorList>
            <person name="Liu M.D."/>
            <person name="Du Y."/>
            <person name="Koupaei S.K."/>
            <person name="Kim N.R."/>
            <person name="Zhang W."/>
            <person name="Traxler M.F."/>
        </authorList>
    </citation>
    <scope>NUCLEOTIDE SEQUENCE [LARGE SCALE GENOMIC DNA]</scope>
    <source>
        <strain evidence="1 2">F3</strain>
    </source>
</reference>
<dbReference type="Proteomes" id="UP001302652">
    <property type="component" value="Chromosome 1"/>
</dbReference>
<evidence type="ECO:0008006" key="3">
    <source>
        <dbReference type="Google" id="ProtNLM"/>
    </source>
</evidence>
<evidence type="ECO:0000313" key="1">
    <source>
        <dbReference type="EMBL" id="WOD18951.1"/>
    </source>
</evidence>